<dbReference type="Proteomes" id="UP001056648">
    <property type="component" value="Chromosome 2"/>
</dbReference>
<evidence type="ECO:0000313" key="3">
    <source>
        <dbReference type="Proteomes" id="UP001056648"/>
    </source>
</evidence>
<keyword evidence="1" id="KW-0812">Transmembrane</keyword>
<dbReference type="EMBL" id="CP098736">
    <property type="protein sequence ID" value="USE80870.1"/>
    <property type="molecule type" value="Genomic_DNA"/>
</dbReference>
<protein>
    <submittedName>
        <fullName evidence="2">Uncharacterized protein</fullName>
    </submittedName>
</protein>
<organism evidence="2 3">
    <name type="scientific">Cupriavidus gilardii</name>
    <dbReference type="NCBI Taxonomy" id="82541"/>
    <lineage>
        <taxon>Bacteria</taxon>
        <taxon>Pseudomonadati</taxon>
        <taxon>Pseudomonadota</taxon>
        <taxon>Betaproteobacteria</taxon>
        <taxon>Burkholderiales</taxon>
        <taxon>Burkholderiaceae</taxon>
        <taxon>Cupriavidus</taxon>
    </lineage>
</organism>
<gene>
    <name evidence="2" type="ORF">NDR89_14085</name>
</gene>
<dbReference type="RefSeq" id="WP_252253532.1">
    <property type="nucleotide sequence ID" value="NZ_CP098736.1"/>
</dbReference>
<evidence type="ECO:0000256" key="1">
    <source>
        <dbReference type="SAM" id="Phobius"/>
    </source>
</evidence>
<accession>A0ABY4VV71</accession>
<keyword evidence="1" id="KW-0472">Membrane</keyword>
<name>A0ABY4VV71_9BURK</name>
<sequence>MHSTPGAGAIRLDLAEPQGTFGAVRQFIRDLRVGRPTLRLDTTGISLMSSAVQEAEPLFEAADAMSPDLVQASDVLPAGDAVLGVVDLVRTAAGKVRTAQQLRASEPGYRRAVAALARTRLPEHVERRKTALKAARHWISACLSTPARHDGTPAPALAAHRLPRHGAAYLPDTFRQALTAGNGDAVALGQAAMDVIDRELALIDGQRDAMLRQHGADLLGHDAVTRNDRRATRRLRGSAIACLRDSSLQALRVGYETSPIPASGWEAPLDLGLIPGDMLSLGLGAAIGLAQVGCGIGELAEARRHDATLRKVDAAIRDNLRRLSADPVRRRRLQSPAATEALHWFARGQRRWRERARGLARRAAVRIAYGVGTVLLSGAGMATMVVAGTAALATPAAPLLVALGGVLGGAWFLFTLIRIAMRFARRRADMWERERLAHAIRSGAARGLCADTLAQCSLAQLEALRHESQALSGNRHWQAAVLARRLLIDDPAGNTAGNSAGKIAGKAARLEASALLQALGMSRMSTTLLKHAGFELAYRTIFHHLHGDGAQAAWHDGTFHRVQASGVADVSAPGG</sequence>
<keyword evidence="1" id="KW-1133">Transmembrane helix</keyword>
<evidence type="ECO:0000313" key="2">
    <source>
        <dbReference type="EMBL" id="USE80870.1"/>
    </source>
</evidence>
<proteinExistence type="predicted"/>
<keyword evidence="3" id="KW-1185">Reference proteome</keyword>
<reference evidence="2" key="1">
    <citation type="submission" date="2022-06" db="EMBL/GenBank/DDBJ databases">
        <title>Complete genome sequence and characterization of Cupriavidus gilardii QJ1 isolated from contaminating cells.</title>
        <authorList>
            <person name="Qi J."/>
        </authorList>
    </citation>
    <scope>NUCLEOTIDE SEQUENCE</scope>
    <source>
        <strain evidence="2">QJ1</strain>
    </source>
</reference>
<feature type="transmembrane region" description="Helical" evidence="1">
    <location>
        <begin position="399"/>
        <end position="421"/>
    </location>
</feature>
<feature type="transmembrane region" description="Helical" evidence="1">
    <location>
        <begin position="367"/>
        <end position="393"/>
    </location>
</feature>